<name>A0ACC1IMM3_9FUNG</name>
<feature type="non-terminal residue" evidence="1">
    <location>
        <position position="1"/>
    </location>
</feature>
<sequence length="83" mass="9411">GCVRKQYQRRRDKDKDKDEDKDKDKDNAKVSTAKSGQGTHARRLDIKRFEAKPNKKSKATIIEGRSDTTTGIPCIVSTCNCIR</sequence>
<evidence type="ECO:0000313" key="2">
    <source>
        <dbReference type="Proteomes" id="UP001150581"/>
    </source>
</evidence>
<keyword evidence="2" id="KW-1185">Reference proteome</keyword>
<accession>A0ACC1IMM3</accession>
<organism evidence="1 2">
    <name type="scientific">Kickxella alabastrina</name>
    <dbReference type="NCBI Taxonomy" id="61397"/>
    <lineage>
        <taxon>Eukaryota</taxon>
        <taxon>Fungi</taxon>
        <taxon>Fungi incertae sedis</taxon>
        <taxon>Zoopagomycota</taxon>
        <taxon>Kickxellomycotina</taxon>
        <taxon>Kickxellomycetes</taxon>
        <taxon>Kickxellales</taxon>
        <taxon>Kickxellaceae</taxon>
        <taxon>Kickxella</taxon>
    </lineage>
</organism>
<reference evidence="1" key="1">
    <citation type="submission" date="2022-07" db="EMBL/GenBank/DDBJ databases">
        <title>Phylogenomic reconstructions and comparative analyses of Kickxellomycotina fungi.</title>
        <authorList>
            <person name="Reynolds N.K."/>
            <person name="Stajich J.E."/>
            <person name="Barry K."/>
            <person name="Grigoriev I.V."/>
            <person name="Crous P."/>
            <person name="Smith M.E."/>
        </authorList>
    </citation>
    <scope>NUCLEOTIDE SEQUENCE</scope>
    <source>
        <strain evidence="1">Benny 63K</strain>
    </source>
</reference>
<comment type="caution">
    <text evidence="1">The sequence shown here is derived from an EMBL/GenBank/DDBJ whole genome shotgun (WGS) entry which is preliminary data.</text>
</comment>
<proteinExistence type="predicted"/>
<evidence type="ECO:0000313" key="1">
    <source>
        <dbReference type="EMBL" id="KAJ1897715.1"/>
    </source>
</evidence>
<gene>
    <name evidence="1" type="ORF">LPJ66_003206</name>
</gene>
<protein>
    <submittedName>
        <fullName evidence="1">Uncharacterized protein</fullName>
    </submittedName>
</protein>
<dbReference type="Proteomes" id="UP001150581">
    <property type="component" value="Unassembled WGS sequence"/>
</dbReference>
<dbReference type="EMBL" id="JANBPG010000306">
    <property type="protein sequence ID" value="KAJ1897715.1"/>
    <property type="molecule type" value="Genomic_DNA"/>
</dbReference>